<keyword evidence="3" id="KW-1185">Reference proteome</keyword>
<gene>
    <name evidence="2" type="ORF">CNY62_08380</name>
</gene>
<evidence type="ECO:0000313" key="3">
    <source>
        <dbReference type="Proteomes" id="UP000243591"/>
    </source>
</evidence>
<name>A0A1D2LWK5_BROTH</name>
<dbReference type="RefSeq" id="WP_069125736.1">
    <property type="nucleotide sequence ID" value="NZ_CBCPHX010000002.1"/>
</dbReference>
<sequence length="78" mass="8489">MKNIITLQLLKTGITLFCLLLANGLTNFAISLEFLKRTGSSISFGLGLVIGPLTGLLVASVLLKVIDHYPKKNWLYLG</sequence>
<evidence type="ECO:0000256" key="1">
    <source>
        <dbReference type="SAM" id="Phobius"/>
    </source>
</evidence>
<dbReference type="EMBL" id="CP023483">
    <property type="protein sequence ID" value="ATF26393.1"/>
    <property type="molecule type" value="Genomic_DNA"/>
</dbReference>
<keyword evidence="1" id="KW-0812">Transmembrane</keyword>
<reference evidence="2 3" key="1">
    <citation type="submission" date="2017-09" db="EMBL/GenBank/DDBJ databases">
        <title>Complete Genome Sequences of Two Strains of the Meat Spoilage Bacterium Brochothrix thermosphacta Isolated from Ground Chicken.</title>
        <authorList>
            <person name="Paoli G.C."/>
            <person name="Wijey C."/>
            <person name="Chen C.-Y."/>
            <person name="Nguyen L."/>
            <person name="Yan X."/>
            <person name="Irwin P.L."/>
        </authorList>
    </citation>
    <scope>NUCLEOTIDE SEQUENCE [LARGE SCALE GENOMIC DNA]</scope>
    <source>
        <strain evidence="2 3">BI</strain>
    </source>
</reference>
<accession>A0A1D2LWK5</accession>
<dbReference type="AlphaFoldDB" id="A0A1D2LWK5"/>
<dbReference type="OrthoDB" id="9775268at2"/>
<dbReference type="Proteomes" id="UP000243591">
    <property type="component" value="Chromosome"/>
</dbReference>
<evidence type="ECO:0000313" key="2">
    <source>
        <dbReference type="EMBL" id="ATF26393.1"/>
    </source>
</evidence>
<keyword evidence="1" id="KW-0472">Membrane</keyword>
<organism evidence="2 3">
    <name type="scientific">Brochothrix thermosphacta</name>
    <name type="common">Microbacterium thermosphactum</name>
    <dbReference type="NCBI Taxonomy" id="2756"/>
    <lineage>
        <taxon>Bacteria</taxon>
        <taxon>Bacillati</taxon>
        <taxon>Bacillota</taxon>
        <taxon>Bacilli</taxon>
        <taxon>Bacillales</taxon>
        <taxon>Listeriaceae</taxon>
        <taxon>Brochothrix</taxon>
    </lineage>
</organism>
<keyword evidence="1" id="KW-1133">Transmembrane helix</keyword>
<feature type="transmembrane region" description="Helical" evidence="1">
    <location>
        <begin position="42"/>
        <end position="63"/>
    </location>
</feature>
<dbReference type="KEGG" id="bths:CNY62_08380"/>
<protein>
    <recommendedName>
        <fullName evidence="4">MFS transporter</fullName>
    </recommendedName>
</protein>
<evidence type="ECO:0008006" key="4">
    <source>
        <dbReference type="Google" id="ProtNLM"/>
    </source>
</evidence>
<proteinExistence type="predicted"/>
<feature type="transmembrane region" description="Helical" evidence="1">
    <location>
        <begin position="12"/>
        <end position="30"/>
    </location>
</feature>